<dbReference type="Proteomes" id="UP000078534">
    <property type="component" value="Unassembled WGS sequence"/>
</dbReference>
<evidence type="ECO:0000313" key="2">
    <source>
        <dbReference type="Proteomes" id="UP000078534"/>
    </source>
</evidence>
<evidence type="ECO:0000313" key="1">
    <source>
        <dbReference type="EMBL" id="OAS82129.1"/>
    </source>
</evidence>
<proteinExistence type="predicted"/>
<accession>A0A179SME6</accession>
<keyword evidence="2" id="KW-1185">Reference proteome</keyword>
<dbReference type="EMBL" id="LWSG01000046">
    <property type="protein sequence ID" value="OAS82129.1"/>
    <property type="molecule type" value="Genomic_DNA"/>
</dbReference>
<reference evidence="2" key="1">
    <citation type="submission" date="2016-04" db="EMBL/GenBank/DDBJ databases">
        <authorList>
            <person name="Lyu Z."/>
            <person name="Lyu W."/>
        </authorList>
    </citation>
    <scope>NUCLEOTIDE SEQUENCE [LARGE SCALE GENOMIC DNA]</scope>
    <source>
        <strain evidence="2">C44</strain>
    </source>
</reference>
<sequence>MEWSDLKVYVIHFIENNSVQLVQLVNNIPSVDENIKIKGRKGKVLSVKTIEENKVLVNVLFEKVNKNQPNIKDTKKKR</sequence>
<organism evidence="1 2">
    <name type="scientific">Metabacillus litoralis</name>
    <dbReference type="NCBI Taxonomy" id="152268"/>
    <lineage>
        <taxon>Bacteria</taxon>
        <taxon>Bacillati</taxon>
        <taxon>Bacillota</taxon>
        <taxon>Bacilli</taxon>
        <taxon>Bacillales</taxon>
        <taxon>Bacillaceae</taxon>
        <taxon>Metabacillus</taxon>
    </lineage>
</organism>
<name>A0A179SME6_9BACI</name>
<gene>
    <name evidence="1" type="ORF">A6K24_13810</name>
</gene>
<protein>
    <submittedName>
        <fullName evidence="1">Uncharacterized protein</fullName>
    </submittedName>
</protein>
<comment type="caution">
    <text evidence="1">The sequence shown here is derived from an EMBL/GenBank/DDBJ whole genome shotgun (WGS) entry which is preliminary data.</text>
</comment>
<dbReference type="AlphaFoldDB" id="A0A179SME6"/>
<dbReference type="OrthoDB" id="2934625at2"/>